<dbReference type="InterPro" id="IPR011118">
    <property type="entry name" value="Tannase/feruloyl_esterase"/>
</dbReference>
<dbReference type="PANTHER" id="PTHR33938:SF13">
    <property type="entry name" value="CARBOXYLIC ESTER HYDROLASE"/>
    <property type="match status" value="1"/>
</dbReference>
<keyword evidence="7" id="KW-1015">Disulfide bond</keyword>
<evidence type="ECO:0000256" key="5">
    <source>
        <dbReference type="ARBA" id="ARBA00022801"/>
    </source>
</evidence>
<dbReference type="SUPFAM" id="SSF53474">
    <property type="entry name" value="alpha/beta-Hydrolases"/>
    <property type="match status" value="1"/>
</dbReference>
<evidence type="ECO:0000256" key="1">
    <source>
        <dbReference type="ARBA" id="ARBA00006249"/>
    </source>
</evidence>
<dbReference type="InterPro" id="IPR029058">
    <property type="entry name" value="AB_hydrolase_fold"/>
</dbReference>
<evidence type="ECO:0000256" key="3">
    <source>
        <dbReference type="ARBA" id="ARBA00022723"/>
    </source>
</evidence>
<comment type="caution">
    <text evidence="9">The sequence shown here is derived from an EMBL/GenBank/DDBJ whole genome shotgun (WGS) entry which is preliminary data.</text>
</comment>
<protein>
    <recommendedName>
        <fullName evidence="8">Carboxylic ester hydrolase</fullName>
        <ecNumber evidence="8">3.1.1.-</ecNumber>
    </recommendedName>
</protein>
<evidence type="ECO:0000256" key="6">
    <source>
        <dbReference type="ARBA" id="ARBA00022837"/>
    </source>
</evidence>
<comment type="similarity">
    <text evidence="1 8">Belongs to the tannase family.</text>
</comment>
<dbReference type="PANTHER" id="PTHR33938">
    <property type="entry name" value="FERULOYL ESTERASE B-RELATED"/>
    <property type="match status" value="1"/>
</dbReference>
<gene>
    <name evidence="9" type="ORF">BJY01DRAFT_251456</name>
</gene>
<name>A0ABR4JBS1_9EURO</name>
<accession>A0ABR4JBS1</accession>
<dbReference type="Gene3D" id="3.40.50.1820">
    <property type="entry name" value="alpha/beta hydrolase"/>
    <property type="match status" value="2"/>
</dbReference>
<dbReference type="EC" id="3.1.1.-" evidence="8"/>
<keyword evidence="2" id="KW-0719">Serine esterase</keyword>
<evidence type="ECO:0000256" key="4">
    <source>
        <dbReference type="ARBA" id="ARBA00022729"/>
    </source>
</evidence>
<dbReference type="Proteomes" id="UP001610446">
    <property type="component" value="Unassembled WGS sequence"/>
</dbReference>
<organism evidence="9 10">
    <name type="scientific">Aspergillus pseudoustus</name>
    <dbReference type="NCBI Taxonomy" id="1810923"/>
    <lineage>
        <taxon>Eukaryota</taxon>
        <taxon>Fungi</taxon>
        <taxon>Dikarya</taxon>
        <taxon>Ascomycota</taxon>
        <taxon>Pezizomycotina</taxon>
        <taxon>Eurotiomycetes</taxon>
        <taxon>Eurotiomycetidae</taxon>
        <taxon>Eurotiales</taxon>
        <taxon>Aspergillaceae</taxon>
        <taxon>Aspergillus</taxon>
        <taxon>Aspergillus subgen. Nidulantes</taxon>
    </lineage>
</organism>
<keyword evidence="4" id="KW-0732">Signal</keyword>
<keyword evidence="5 8" id="KW-0378">Hydrolase</keyword>
<keyword evidence="3" id="KW-0479">Metal-binding</keyword>
<evidence type="ECO:0000256" key="2">
    <source>
        <dbReference type="ARBA" id="ARBA00022487"/>
    </source>
</evidence>
<evidence type="ECO:0000256" key="8">
    <source>
        <dbReference type="RuleBase" id="RU361238"/>
    </source>
</evidence>
<evidence type="ECO:0000313" key="10">
    <source>
        <dbReference type="Proteomes" id="UP001610446"/>
    </source>
</evidence>
<evidence type="ECO:0000313" key="9">
    <source>
        <dbReference type="EMBL" id="KAL2837498.1"/>
    </source>
</evidence>
<dbReference type="EMBL" id="JBFXLU010000160">
    <property type="protein sequence ID" value="KAL2837498.1"/>
    <property type="molecule type" value="Genomic_DNA"/>
</dbReference>
<keyword evidence="6" id="KW-0106">Calcium</keyword>
<evidence type="ECO:0000256" key="7">
    <source>
        <dbReference type="ARBA" id="ARBA00023157"/>
    </source>
</evidence>
<sequence length="521" mass="55150">MPLTTHGVSALCFPSTFHPPTVVGAEITSIGTQLVTNFTSHVPDGAVANTPGVDAIDLAFCNVTVSYTHPGQGDNITVTAWLPIGTWNERMEGVGGGGWVAGGPNSLAYPELVIAVASGYAGVTTDAGLNVGVDTSARGWALLSRGNVNLYNLQNLASRSLHDQAIIGKSVITDFYGRPPKKSYWTGCSQGGRQGMMLAQRYPGLYDGIASAAPAINWNAFFSAMYWPQLFMNLAGEHPHNCELDAITAAAVSACDGIDGVLDGIISDVDACNFNPFSVVGTTFNCSETNTTREITQSAAAVANATWSGPRTMNGNAIWYGPHMGATLSGLLGLAATNCADDVCVGAPVYLGTEWIKLFIEKNPDFDLTRISHQQYDEIVHAGGQEFASTIDTTDADLSRFKDRGGKILTFHGLADPIIPPQGSEHYHDSVKALDSGVNDFYRLFLAPGVAHCSGGPGGHPYTVLDALVEWVENGKAPDTLPVSFTSATGMTYNRILCPYPSKALYSQGNDPTLAESFYCG</sequence>
<reference evidence="9 10" key="1">
    <citation type="submission" date="2024-07" db="EMBL/GenBank/DDBJ databases">
        <title>Section-level genome sequencing and comparative genomics of Aspergillus sections Usti and Cavernicolus.</title>
        <authorList>
            <consortium name="Lawrence Berkeley National Laboratory"/>
            <person name="Nybo J.L."/>
            <person name="Vesth T.C."/>
            <person name="Theobald S."/>
            <person name="Frisvad J.C."/>
            <person name="Larsen T.O."/>
            <person name="Kjaerboelling I."/>
            <person name="Rothschild-Mancinelli K."/>
            <person name="Lyhne E.K."/>
            <person name="Kogle M.E."/>
            <person name="Barry K."/>
            <person name="Clum A."/>
            <person name="Na H."/>
            <person name="Ledsgaard L."/>
            <person name="Lin J."/>
            <person name="Lipzen A."/>
            <person name="Kuo A."/>
            <person name="Riley R."/>
            <person name="Mondo S."/>
            <person name="Labutti K."/>
            <person name="Haridas S."/>
            <person name="Pangalinan J."/>
            <person name="Salamov A.A."/>
            <person name="Simmons B.A."/>
            <person name="Magnuson J.K."/>
            <person name="Chen J."/>
            <person name="Drula E."/>
            <person name="Henrissat B."/>
            <person name="Wiebenga A."/>
            <person name="Lubbers R.J."/>
            <person name="Gomes A.C."/>
            <person name="Makela M.R."/>
            <person name="Stajich J."/>
            <person name="Grigoriev I.V."/>
            <person name="Mortensen U.H."/>
            <person name="De Vries R.P."/>
            <person name="Baker S.E."/>
            <person name="Andersen M.R."/>
        </authorList>
    </citation>
    <scope>NUCLEOTIDE SEQUENCE [LARGE SCALE GENOMIC DNA]</scope>
    <source>
        <strain evidence="9 10">CBS 123904</strain>
    </source>
</reference>
<dbReference type="Pfam" id="PF07519">
    <property type="entry name" value="Tannase"/>
    <property type="match status" value="1"/>
</dbReference>
<proteinExistence type="inferred from homology"/>
<keyword evidence="10" id="KW-1185">Reference proteome</keyword>